<dbReference type="EMBL" id="JAMPKK010000029">
    <property type="protein sequence ID" value="MEP0865605.1"/>
    <property type="molecule type" value="Genomic_DNA"/>
</dbReference>
<sequence>MESHHPFLEKVRQKADLKDLDEARRATEVLFRTMRDVMTNEAVERVEEELDKNPASDEVEELWEDTNPIVNFLSKIRPQLKIKPENFLVRLRQEGNLPGADAEKIIKAIFSATKEELSPERMQEVASFLPGEIGEMWEQA</sequence>
<reference evidence="1 2" key="1">
    <citation type="submission" date="2022-04" db="EMBL/GenBank/DDBJ databases">
        <title>Positive selection, recombination, and allopatry shape intraspecific diversity of widespread and dominant cyanobacteria.</title>
        <authorList>
            <person name="Wei J."/>
            <person name="Shu W."/>
            <person name="Hu C."/>
        </authorList>
    </citation>
    <scope>NUCLEOTIDE SEQUENCE [LARGE SCALE GENOMIC DNA]</scope>
    <source>
        <strain evidence="1 2">GB2-A5</strain>
    </source>
</reference>
<dbReference type="InterPro" id="IPR038282">
    <property type="entry name" value="DUF2267_sf"/>
</dbReference>
<dbReference type="Gene3D" id="1.10.490.110">
    <property type="entry name" value="Uncharacterized conserved protein DUF2267"/>
    <property type="match status" value="1"/>
</dbReference>
<evidence type="ECO:0000313" key="2">
    <source>
        <dbReference type="Proteomes" id="UP001442494"/>
    </source>
</evidence>
<accession>A0ABV0JQA5</accession>
<gene>
    <name evidence="1" type="ORF">NDI37_14130</name>
</gene>
<dbReference type="InterPro" id="IPR018727">
    <property type="entry name" value="DUF2267"/>
</dbReference>
<evidence type="ECO:0000313" key="1">
    <source>
        <dbReference type="EMBL" id="MEP0865605.1"/>
    </source>
</evidence>
<protein>
    <submittedName>
        <fullName evidence="1">DUF2267 domain-containing protein</fullName>
    </submittedName>
</protein>
<dbReference type="Pfam" id="PF10025">
    <property type="entry name" value="DUF2267"/>
    <property type="match status" value="1"/>
</dbReference>
<comment type="caution">
    <text evidence="1">The sequence shown here is derived from an EMBL/GenBank/DDBJ whole genome shotgun (WGS) entry which is preliminary data.</text>
</comment>
<proteinExistence type="predicted"/>
<keyword evidence="2" id="KW-1185">Reference proteome</keyword>
<name>A0ABV0JQA5_9CYAN</name>
<dbReference type="Proteomes" id="UP001442494">
    <property type="component" value="Unassembled WGS sequence"/>
</dbReference>
<organism evidence="1 2">
    <name type="scientific">Funiculus sociatus GB2-A5</name>
    <dbReference type="NCBI Taxonomy" id="2933946"/>
    <lineage>
        <taxon>Bacteria</taxon>
        <taxon>Bacillati</taxon>
        <taxon>Cyanobacteriota</taxon>
        <taxon>Cyanophyceae</taxon>
        <taxon>Coleofasciculales</taxon>
        <taxon>Coleofasciculaceae</taxon>
        <taxon>Funiculus</taxon>
    </lineage>
</organism>
<dbReference type="RefSeq" id="WP_190420080.1">
    <property type="nucleotide sequence ID" value="NZ_JAMPKK010000029.1"/>
</dbReference>